<sequence>MEMILQQQDWLHYAEVYASDIIELKNFFLQKFGVSRLNENFGIPFLSAKKRDKIVAFASLVTNQFHQIDFVIYENSDLKEIENEDFKMKSKDYCKRKDSENFRDPVQLQYNIERMIDWLNDAV</sequence>
<name>A0ABY7QKP9_9FLAO</name>
<reference evidence="1 2" key="1">
    <citation type="submission" date="2023-01" db="EMBL/GenBank/DDBJ databases">
        <title>Complete genome of Chryseobacterium camelliae VAN22-5A.</title>
        <authorList>
            <person name="Zong G."/>
            <person name="Cao G."/>
        </authorList>
    </citation>
    <scope>NUCLEOTIDE SEQUENCE [LARGE SCALE GENOMIC DNA]</scope>
    <source>
        <strain evidence="1 2">VAN22-5A</strain>
    </source>
</reference>
<organism evidence="1 2">
    <name type="scientific">Chryseobacterium camelliae</name>
    <dbReference type="NCBI Taxonomy" id="1265445"/>
    <lineage>
        <taxon>Bacteria</taxon>
        <taxon>Pseudomonadati</taxon>
        <taxon>Bacteroidota</taxon>
        <taxon>Flavobacteriia</taxon>
        <taxon>Flavobacteriales</taxon>
        <taxon>Weeksellaceae</taxon>
        <taxon>Chryseobacterium group</taxon>
        <taxon>Chryseobacterium</taxon>
    </lineage>
</organism>
<evidence type="ECO:0000313" key="2">
    <source>
        <dbReference type="Proteomes" id="UP001210978"/>
    </source>
</evidence>
<keyword evidence="2" id="KW-1185">Reference proteome</keyword>
<accession>A0ABY7QKP9</accession>
<dbReference type="EMBL" id="CP115859">
    <property type="protein sequence ID" value="WBV59243.1"/>
    <property type="molecule type" value="Genomic_DNA"/>
</dbReference>
<protein>
    <submittedName>
        <fullName evidence="1">Uncharacterized protein</fullName>
    </submittedName>
</protein>
<proteinExistence type="predicted"/>
<gene>
    <name evidence="1" type="ORF">PFY12_09230</name>
</gene>
<dbReference type="Proteomes" id="UP001210978">
    <property type="component" value="Chromosome"/>
</dbReference>
<evidence type="ECO:0000313" key="1">
    <source>
        <dbReference type="EMBL" id="WBV59243.1"/>
    </source>
</evidence>
<dbReference type="RefSeq" id="WP_271147642.1">
    <property type="nucleotide sequence ID" value="NZ_CP115859.1"/>
</dbReference>